<sequence length="393" mass="44814">MPAKTMVERRSGATKRSSRMGRTTKSRKGCSCFDPPAPETITNCPFRCRSEYLVYKKYSMSFQDVFKSLFDTPRDDAHLCFYGKTPAESRCILWATCTHPLNDAKRISPQILGSLAELFYHYEIVPLQHWAVDALQEMTSFPSTLLHTCSTAVMAYISRVALLYRLKPWYDHILKHWNKRLLFPSKHPLPPEEAIIFGAQTGNITLQANASYAYLIHHLPRIAADARARTLRTPYPLKPVMYRHIVAGYLSLSTLAAKLRARPPEFARAPECAECEHWKCQLAWANRWRTLFTEPMSRPVVADPMSRTVHGEPIPRTVAGDCMSRTAADDPISRPCDAYSVDVIDRLTTAYNTLRRDTRLARQMNDACREAGIAALKKAKTDVMEHLEHHFDL</sequence>
<keyword evidence="3" id="KW-1185">Reference proteome</keyword>
<organism evidence="3">
    <name type="scientific">Schizophyllum commune (strain H4-8 / FGSC 9210)</name>
    <name type="common">Split gill fungus</name>
    <dbReference type="NCBI Taxonomy" id="578458"/>
    <lineage>
        <taxon>Eukaryota</taxon>
        <taxon>Fungi</taxon>
        <taxon>Dikarya</taxon>
        <taxon>Basidiomycota</taxon>
        <taxon>Agaricomycotina</taxon>
        <taxon>Agaricomycetes</taxon>
        <taxon>Agaricomycetidae</taxon>
        <taxon>Agaricales</taxon>
        <taxon>Schizophyllaceae</taxon>
        <taxon>Schizophyllum</taxon>
    </lineage>
</organism>
<dbReference type="VEuPathDB" id="FungiDB:SCHCODRAFT_01124667"/>
<evidence type="ECO:0000256" key="1">
    <source>
        <dbReference type="SAM" id="MobiDB-lite"/>
    </source>
</evidence>
<feature type="compositionally biased region" description="Basic and acidic residues" evidence="1">
    <location>
        <begin position="1"/>
        <end position="11"/>
    </location>
</feature>
<dbReference type="InParanoid" id="D8PXZ9"/>
<proteinExistence type="predicted"/>
<feature type="compositionally biased region" description="Basic residues" evidence="1">
    <location>
        <begin position="12"/>
        <end position="26"/>
    </location>
</feature>
<dbReference type="RefSeq" id="XP_003034663.1">
    <property type="nucleotide sequence ID" value="XM_003034617.1"/>
</dbReference>
<reference evidence="2 3" key="1">
    <citation type="journal article" date="2010" name="Nat. Biotechnol.">
        <title>Genome sequence of the model mushroom Schizophyllum commune.</title>
        <authorList>
            <person name="Ohm R.A."/>
            <person name="de Jong J.F."/>
            <person name="Lugones L.G."/>
            <person name="Aerts A."/>
            <person name="Kothe E."/>
            <person name="Stajich J.E."/>
            <person name="de Vries R.P."/>
            <person name="Record E."/>
            <person name="Levasseur A."/>
            <person name="Baker S.E."/>
            <person name="Bartholomew K.A."/>
            <person name="Coutinho P.M."/>
            <person name="Erdmann S."/>
            <person name="Fowler T.J."/>
            <person name="Gathman A.C."/>
            <person name="Lombard V."/>
            <person name="Henrissat B."/>
            <person name="Knabe N."/>
            <person name="Kuees U."/>
            <person name="Lilly W.W."/>
            <person name="Lindquist E."/>
            <person name="Lucas S."/>
            <person name="Magnuson J.K."/>
            <person name="Piumi F."/>
            <person name="Raudaskoski M."/>
            <person name="Salamov A."/>
            <person name="Schmutz J."/>
            <person name="Schwarze F.W.M.R."/>
            <person name="vanKuyk P.A."/>
            <person name="Horton J.S."/>
            <person name="Grigoriev I.V."/>
            <person name="Woesten H.A.B."/>
        </authorList>
    </citation>
    <scope>NUCLEOTIDE SEQUENCE [LARGE SCALE GENOMIC DNA]</scope>
    <source>
        <strain evidence="3">H4-8 / FGSC 9210</strain>
    </source>
</reference>
<accession>D8PXZ9</accession>
<evidence type="ECO:0000313" key="2">
    <source>
        <dbReference type="EMBL" id="EFI99760.1"/>
    </source>
</evidence>
<gene>
    <name evidence="2" type="ORF">SCHCODRAFT_256668</name>
</gene>
<protein>
    <submittedName>
        <fullName evidence="2">Uncharacterized protein</fullName>
    </submittedName>
</protein>
<evidence type="ECO:0000313" key="3">
    <source>
        <dbReference type="Proteomes" id="UP000007431"/>
    </source>
</evidence>
<name>D8PXZ9_SCHCM</name>
<feature type="region of interest" description="Disordered" evidence="1">
    <location>
        <begin position="1"/>
        <end position="26"/>
    </location>
</feature>
<dbReference type="EMBL" id="GL377304">
    <property type="protein sequence ID" value="EFI99760.1"/>
    <property type="molecule type" value="Genomic_DNA"/>
</dbReference>
<dbReference type="GeneID" id="9586633"/>
<dbReference type="Proteomes" id="UP000007431">
    <property type="component" value="Unassembled WGS sequence"/>
</dbReference>
<dbReference type="OMA" id="NINGAFW"/>
<dbReference type="AlphaFoldDB" id="D8PXZ9"/>
<dbReference type="KEGG" id="scm:SCHCO_01124667"/>
<dbReference type="OrthoDB" id="2838024at2759"/>
<dbReference type="HOGENOM" id="CLU_702401_0_0_1"/>